<evidence type="ECO:0000313" key="2">
    <source>
        <dbReference type="Proteomes" id="UP000053105"/>
    </source>
</evidence>
<dbReference type="EMBL" id="KQ435706">
    <property type="protein sequence ID" value="KOX80145.1"/>
    <property type="molecule type" value="Genomic_DNA"/>
</dbReference>
<proteinExistence type="predicted"/>
<sequence>MENSEPYAAEHSENELKAAKGKFYPHGKTRVQGQITAEIRLAGCDNESRYEGGSVEKFARKFRATNRERAIIENGIRIAKYFIRRDINKPQVAEWLAFIADEWGLPLVRISHCYSLQSVESCETPCIAKRTQTRCRWSRMKSADAKTTTEEGEKRRRVAAVQTNTNRANDARANIDVCVRKHKPADVIRGGADAFSNTFEHGDTYEGGQVEYGLGDSLSNSLRGLSPRVERNFEGRDRFADVKGSRRPADMNRQIIKYPGSIANVRRFLSLWRTGSDRCQGGLPGSGGGWP</sequence>
<evidence type="ECO:0000313" key="1">
    <source>
        <dbReference type="EMBL" id="KOX80145.1"/>
    </source>
</evidence>
<protein>
    <submittedName>
        <fullName evidence="1">Uncharacterized protein</fullName>
    </submittedName>
</protein>
<name>A0A0M9A9S6_9HYME</name>
<dbReference type="Proteomes" id="UP000053105">
    <property type="component" value="Unassembled WGS sequence"/>
</dbReference>
<dbReference type="AlphaFoldDB" id="A0A0M9A9S6"/>
<organism evidence="1 2">
    <name type="scientific">Melipona quadrifasciata</name>
    <dbReference type="NCBI Taxonomy" id="166423"/>
    <lineage>
        <taxon>Eukaryota</taxon>
        <taxon>Metazoa</taxon>
        <taxon>Ecdysozoa</taxon>
        <taxon>Arthropoda</taxon>
        <taxon>Hexapoda</taxon>
        <taxon>Insecta</taxon>
        <taxon>Pterygota</taxon>
        <taxon>Neoptera</taxon>
        <taxon>Endopterygota</taxon>
        <taxon>Hymenoptera</taxon>
        <taxon>Apocrita</taxon>
        <taxon>Aculeata</taxon>
        <taxon>Apoidea</taxon>
        <taxon>Anthophila</taxon>
        <taxon>Apidae</taxon>
        <taxon>Melipona</taxon>
    </lineage>
</organism>
<keyword evidence="2" id="KW-1185">Reference proteome</keyword>
<accession>A0A0M9A9S6</accession>
<reference evidence="1 2" key="1">
    <citation type="submission" date="2015-07" db="EMBL/GenBank/DDBJ databases">
        <title>The genome of Melipona quadrifasciata.</title>
        <authorList>
            <person name="Pan H."/>
            <person name="Kapheim K."/>
        </authorList>
    </citation>
    <scope>NUCLEOTIDE SEQUENCE [LARGE SCALE GENOMIC DNA]</scope>
    <source>
        <strain evidence="1">0111107301</strain>
        <tissue evidence="1">Whole body</tissue>
    </source>
</reference>
<gene>
    <name evidence="1" type="ORF">WN51_08321</name>
</gene>